<dbReference type="Gene3D" id="1.10.540.10">
    <property type="entry name" value="Acyl-CoA dehydrogenase/oxidase, N-terminal domain"/>
    <property type="match status" value="1"/>
</dbReference>
<evidence type="ECO:0000313" key="3">
    <source>
        <dbReference type="Proteomes" id="UP000548423"/>
    </source>
</evidence>
<dbReference type="AlphaFoldDB" id="A0A852T7T6"/>
<dbReference type="InterPro" id="IPR009100">
    <property type="entry name" value="AcylCoA_DH/oxidase_NM_dom_sf"/>
</dbReference>
<name>A0A852T7T6_9BACI</name>
<dbReference type="EMBL" id="JACCBX010000001">
    <property type="protein sequence ID" value="NYE03896.1"/>
    <property type="molecule type" value="Genomic_DNA"/>
</dbReference>
<accession>A0A852T7T6</accession>
<reference evidence="3" key="1">
    <citation type="submission" date="2020-07" db="EMBL/GenBank/DDBJ databases">
        <authorList>
            <person name="Partida-Martinez L."/>
            <person name="Huntemann M."/>
            <person name="Clum A."/>
            <person name="Wang J."/>
            <person name="Palaniappan K."/>
            <person name="Ritter S."/>
            <person name="Chen I.-M."/>
            <person name="Stamatis D."/>
            <person name="Reddy T."/>
            <person name="O'Malley R."/>
            <person name="Daum C."/>
            <person name="Shapiro N."/>
            <person name="Ivanova N."/>
            <person name="Kyrpides N."/>
            <person name="Woyke T."/>
        </authorList>
    </citation>
    <scope>NUCLEOTIDE SEQUENCE [LARGE SCALE GENOMIC DNA]</scope>
    <source>
        <strain evidence="3">AT2.8</strain>
    </source>
</reference>
<sequence>MNFSYTEEQKSVRKVVRTFVDREIIPFIKEWDERGILKPIF</sequence>
<gene>
    <name evidence="2" type="ORF">F4694_000615</name>
</gene>
<proteinExistence type="predicted"/>
<dbReference type="InterPro" id="IPR013786">
    <property type="entry name" value="AcylCoA_DH/ox_N"/>
</dbReference>
<reference evidence="3" key="2">
    <citation type="submission" date="2020-08" db="EMBL/GenBank/DDBJ databases">
        <title>The Agave Microbiome: Exploring the role of microbial communities in plant adaptations to desert environments.</title>
        <authorList>
            <person name="Partida-Martinez L.P."/>
        </authorList>
    </citation>
    <scope>NUCLEOTIDE SEQUENCE [LARGE SCALE GENOMIC DNA]</scope>
    <source>
        <strain evidence="3">AT2.8</strain>
    </source>
</reference>
<protein>
    <submittedName>
        <fullName evidence="2">Alkylation response protein AidB-like acyl-CoA dehydrogenase</fullName>
    </submittedName>
</protein>
<dbReference type="GO" id="GO:0050660">
    <property type="term" value="F:flavin adenine dinucleotide binding"/>
    <property type="evidence" value="ECO:0007669"/>
    <property type="project" value="InterPro"/>
</dbReference>
<dbReference type="Pfam" id="PF02771">
    <property type="entry name" value="Acyl-CoA_dh_N"/>
    <property type="match status" value="1"/>
</dbReference>
<dbReference type="Proteomes" id="UP000548423">
    <property type="component" value="Unassembled WGS sequence"/>
</dbReference>
<comment type="caution">
    <text evidence="2">The sequence shown here is derived from an EMBL/GenBank/DDBJ whole genome shotgun (WGS) entry which is preliminary data.</text>
</comment>
<dbReference type="SUPFAM" id="SSF56645">
    <property type="entry name" value="Acyl-CoA dehydrogenase NM domain-like"/>
    <property type="match status" value="1"/>
</dbReference>
<dbReference type="InterPro" id="IPR037069">
    <property type="entry name" value="AcylCoA_DH/ox_N_sf"/>
</dbReference>
<dbReference type="GO" id="GO:0016627">
    <property type="term" value="F:oxidoreductase activity, acting on the CH-CH group of donors"/>
    <property type="evidence" value="ECO:0007669"/>
    <property type="project" value="InterPro"/>
</dbReference>
<evidence type="ECO:0000313" key="2">
    <source>
        <dbReference type="EMBL" id="NYE03896.1"/>
    </source>
</evidence>
<feature type="domain" description="Acyl-CoA dehydrogenase/oxidase N-terminal" evidence="1">
    <location>
        <begin position="6"/>
        <end position="36"/>
    </location>
</feature>
<organism evidence="2 3">
    <name type="scientific">Neobacillus niacini</name>
    <dbReference type="NCBI Taxonomy" id="86668"/>
    <lineage>
        <taxon>Bacteria</taxon>
        <taxon>Bacillati</taxon>
        <taxon>Bacillota</taxon>
        <taxon>Bacilli</taxon>
        <taxon>Bacillales</taxon>
        <taxon>Bacillaceae</taxon>
        <taxon>Neobacillus</taxon>
    </lineage>
</organism>
<evidence type="ECO:0000259" key="1">
    <source>
        <dbReference type="Pfam" id="PF02771"/>
    </source>
</evidence>